<evidence type="ECO:0000313" key="2">
    <source>
        <dbReference type="EMBL" id="PNG11258.1"/>
    </source>
</evidence>
<dbReference type="RefSeq" id="WP_102892993.1">
    <property type="nucleotide sequence ID" value="NZ_JAMOHU010000014.1"/>
</dbReference>
<sequence length="144" mass="16433">MSPWKLAAAIPLLCALSLASCARDDPEAALQAAAERLQASLESKQTSVLMELLHADFQAQRQYDRDWARRTAALMFLRHRNVKVIALTQRSWIDPTYPDRGHTEAQLALTGAEALIPQRAGHYQVRLQWRREGNDWQLAQLDWD</sequence>
<proteinExistence type="predicted"/>
<reference evidence="2 3" key="1">
    <citation type="submission" date="2018-01" db="EMBL/GenBank/DDBJ databases">
        <title>Denitrification phenotypes of diverse strains of Pseudomonas stutzeri.</title>
        <authorList>
            <person name="Milligan D.A."/>
            <person name="Bergaust L."/>
            <person name="Bakken L.R."/>
            <person name="Frostegard A."/>
        </authorList>
    </citation>
    <scope>NUCLEOTIDE SEQUENCE [LARGE SCALE GENOMIC DNA]</scope>
    <source>
        <strain evidence="2 3">24a75</strain>
    </source>
</reference>
<evidence type="ECO:0000313" key="3">
    <source>
        <dbReference type="Proteomes" id="UP000236023"/>
    </source>
</evidence>
<feature type="signal peptide" evidence="1">
    <location>
        <begin position="1"/>
        <end position="22"/>
    </location>
</feature>
<dbReference type="EMBL" id="POUT01000001">
    <property type="protein sequence ID" value="PNG11258.1"/>
    <property type="molecule type" value="Genomic_DNA"/>
</dbReference>
<dbReference type="PROSITE" id="PS51257">
    <property type="entry name" value="PROKAR_LIPOPROTEIN"/>
    <property type="match status" value="1"/>
</dbReference>
<protein>
    <recommendedName>
        <fullName evidence="4">DUF4440 domain-containing protein</fullName>
    </recommendedName>
</protein>
<evidence type="ECO:0000256" key="1">
    <source>
        <dbReference type="SAM" id="SignalP"/>
    </source>
</evidence>
<gene>
    <name evidence="2" type="ORF">CXK94_01380</name>
</gene>
<feature type="chain" id="PRO_5014945130" description="DUF4440 domain-containing protein" evidence="1">
    <location>
        <begin position="23"/>
        <end position="144"/>
    </location>
</feature>
<dbReference type="Proteomes" id="UP000236023">
    <property type="component" value="Unassembled WGS sequence"/>
</dbReference>
<organism evidence="2 3">
    <name type="scientific">Stutzerimonas stutzeri</name>
    <name type="common">Pseudomonas stutzeri</name>
    <dbReference type="NCBI Taxonomy" id="316"/>
    <lineage>
        <taxon>Bacteria</taxon>
        <taxon>Pseudomonadati</taxon>
        <taxon>Pseudomonadota</taxon>
        <taxon>Gammaproteobacteria</taxon>
        <taxon>Pseudomonadales</taxon>
        <taxon>Pseudomonadaceae</taxon>
        <taxon>Stutzerimonas</taxon>
    </lineage>
</organism>
<comment type="caution">
    <text evidence="2">The sequence shown here is derived from an EMBL/GenBank/DDBJ whole genome shotgun (WGS) entry which is preliminary data.</text>
</comment>
<name>A0A2N8T936_STUST</name>
<evidence type="ECO:0008006" key="4">
    <source>
        <dbReference type="Google" id="ProtNLM"/>
    </source>
</evidence>
<accession>A0A2N8T936</accession>
<dbReference type="AlphaFoldDB" id="A0A2N8T936"/>
<keyword evidence="1" id="KW-0732">Signal</keyword>